<dbReference type="AlphaFoldDB" id="A0A2T0TDM7"/>
<evidence type="ECO:0000313" key="2">
    <source>
        <dbReference type="Proteomes" id="UP000239494"/>
    </source>
</evidence>
<accession>A0A2T0TDM7</accession>
<dbReference type="Proteomes" id="UP000239494">
    <property type="component" value="Unassembled WGS sequence"/>
</dbReference>
<proteinExistence type="predicted"/>
<name>A0A2T0TDM7_9PSEU</name>
<sequence length="34" mass="3633">MLRSVTDKEWGGYVRFTAVNDAVSLPRAQGGPGP</sequence>
<reference evidence="1 2" key="1">
    <citation type="submission" date="2018-03" db="EMBL/GenBank/DDBJ databases">
        <title>Genomic Encyclopedia of Archaeal and Bacterial Type Strains, Phase II (KMG-II): from individual species to whole genera.</title>
        <authorList>
            <person name="Goeker M."/>
        </authorList>
    </citation>
    <scope>NUCLEOTIDE SEQUENCE [LARGE SCALE GENOMIC DNA]</scope>
    <source>
        <strain evidence="1 2">DSM 44720</strain>
    </source>
</reference>
<comment type="caution">
    <text evidence="1">The sequence shown here is derived from an EMBL/GenBank/DDBJ whole genome shotgun (WGS) entry which is preliminary data.</text>
</comment>
<organism evidence="1 2">
    <name type="scientific">Umezawaea tangerina</name>
    <dbReference type="NCBI Taxonomy" id="84725"/>
    <lineage>
        <taxon>Bacteria</taxon>
        <taxon>Bacillati</taxon>
        <taxon>Actinomycetota</taxon>
        <taxon>Actinomycetes</taxon>
        <taxon>Pseudonocardiales</taxon>
        <taxon>Pseudonocardiaceae</taxon>
        <taxon>Umezawaea</taxon>
    </lineage>
</organism>
<evidence type="ECO:0000313" key="1">
    <source>
        <dbReference type="EMBL" id="PRY43772.1"/>
    </source>
</evidence>
<dbReference type="EMBL" id="PVTF01000003">
    <property type="protein sequence ID" value="PRY43772.1"/>
    <property type="molecule type" value="Genomic_DNA"/>
</dbReference>
<gene>
    <name evidence="1" type="ORF">CLV43_103521</name>
</gene>
<protein>
    <submittedName>
        <fullName evidence="1">Uncharacterized protein</fullName>
    </submittedName>
</protein>
<keyword evidence="2" id="KW-1185">Reference proteome</keyword>